<dbReference type="Proteomes" id="UP001237642">
    <property type="component" value="Unassembled WGS sequence"/>
</dbReference>
<evidence type="ECO:0000313" key="2">
    <source>
        <dbReference type="EMBL" id="KAK1369424.1"/>
    </source>
</evidence>
<evidence type="ECO:0000256" key="1">
    <source>
        <dbReference type="SAM" id="MobiDB-lite"/>
    </source>
</evidence>
<comment type="caution">
    <text evidence="2">The sequence shown here is derived from an EMBL/GenBank/DDBJ whole genome shotgun (WGS) entry which is preliminary data.</text>
</comment>
<evidence type="ECO:0000313" key="3">
    <source>
        <dbReference type="Proteomes" id="UP001237642"/>
    </source>
</evidence>
<protein>
    <submittedName>
        <fullName evidence="2">Uncharacterized protein</fullName>
    </submittedName>
</protein>
<organism evidence="2 3">
    <name type="scientific">Heracleum sosnowskyi</name>
    <dbReference type="NCBI Taxonomy" id="360622"/>
    <lineage>
        <taxon>Eukaryota</taxon>
        <taxon>Viridiplantae</taxon>
        <taxon>Streptophyta</taxon>
        <taxon>Embryophyta</taxon>
        <taxon>Tracheophyta</taxon>
        <taxon>Spermatophyta</taxon>
        <taxon>Magnoliopsida</taxon>
        <taxon>eudicotyledons</taxon>
        <taxon>Gunneridae</taxon>
        <taxon>Pentapetalae</taxon>
        <taxon>asterids</taxon>
        <taxon>campanulids</taxon>
        <taxon>Apiales</taxon>
        <taxon>Apiaceae</taxon>
        <taxon>Apioideae</taxon>
        <taxon>apioid superclade</taxon>
        <taxon>Tordylieae</taxon>
        <taxon>Tordyliinae</taxon>
        <taxon>Heracleum</taxon>
    </lineage>
</organism>
<reference evidence="2" key="2">
    <citation type="submission" date="2023-05" db="EMBL/GenBank/DDBJ databases">
        <authorList>
            <person name="Schelkunov M.I."/>
        </authorList>
    </citation>
    <scope>NUCLEOTIDE SEQUENCE</scope>
    <source>
        <strain evidence="2">Hsosn_3</strain>
        <tissue evidence="2">Leaf</tissue>
    </source>
</reference>
<accession>A0AAD8ME62</accession>
<gene>
    <name evidence="2" type="ORF">POM88_035516</name>
</gene>
<dbReference type="EMBL" id="JAUIZM010000008">
    <property type="protein sequence ID" value="KAK1369424.1"/>
    <property type="molecule type" value="Genomic_DNA"/>
</dbReference>
<dbReference type="AlphaFoldDB" id="A0AAD8ME62"/>
<reference evidence="2" key="1">
    <citation type="submission" date="2023-02" db="EMBL/GenBank/DDBJ databases">
        <title>Genome of toxic invasive species Heracleum sosnowskyi carries increased number of genes despite the absence of recent whole-genome duplications.</title>
        <authorList>
            <person name="Schelkunov M."/>
            <person name="Shtratnikova V."/>
            <person name="Makarenko M."/>
            <person name="Klepikova A."/>
            <person name="Omelchenko D."/>
            <person name="Novikova G."/>
            <person name="Obukhova E."/>
            <person name="Bogdanov V."/>
            <person name="Penin A."/>
            <person name="Logacheva M."/>
        </authorList>
    </citation>
    <scope>NUCLEOTIDE SEQUENCE</scope>
    <source>
        <strain evidence="2">Hsosn_3</strain>
        <tissue evidence="2">Leaf</tissue>
    </source>
</reference>
<sequence>MAIVKSENYESWKWFLELLIADLDLQDGHRKTLISVQQKVTEEVHLKQQEIFTGEEELMNETLANMEGSQVRDESIPLEEEDVPDNVMKFMPTPSLRKHTGTGCTPPVSTPPTRKEQVKKNTPRKRVATSSKTVKAFAPPRKK</sequence>
<feature type="region of interest" description="Disordered" evidence="1">
    <location>
        <begin position="92"/>
        <end position="143"/>
    </location>
</feature>
<name>A0AAD8ME62_9APIA</name>
<proteinExistence type="predicted"/>
<keyword evidence="3" id="KW-1185">Reference proteome</keyword>